<accession>A0A0G4FYH4</accession>
<dbReference type="SUPFAM" id="SSF90229">
    <property type="entry name" value="CCCH zinc finger"/>
    <property type="match status" value="1"/>
</dbReference>
<feature type="compositionally biased region" description="Basic and acidic residues" evidence="5">
    <location>
        <begin position="675"/>
        <end position="692"/>
    </location>
</feature>
<evidence type="ECO:0000256" key="5">
    <source>
        <dbReference type="SAM" id="MobiDB-lite"/>
    </source>
</evidence>
<feature type="zinc finger region" description="C3H1-type" evidence="4">
    <location>
        <begin position="49"/>
        <end position="77"/>
    </location>
</feature>
<evidence type="ECO:0000256" key="2">
    <source>
        <dbReference type="ARBA" id="ARBA00022771"/>
    </source>
</evidence>
<feature type="compositionally biased region" description="Basic and acidic residues" evidence="5">
    <location>
        <begin position="638"/>
        <end position="653"/>
    </location>
</feature>
<feature type="compositionally biased region" description="Basic and acidic residues" evidence="5">
    <location>
        <begin position="877"/>
        <end position="896"/>
    </location>
</feature>
<keyword evidence="2 4" id="KW-0863">Zinc-finger</keyword>
<feature type="compositionally biased region" description="Polar residues" evidence="5">
    <location>
        <begin position="344"/>
        <end position="359"/>
    </location>
</feature>
<keyword evidence="1 4" id="KW-0479">Metal-binding</keyword>
<feature type="compositionally biased region" description="Low complexity" evidence="5">
    <location>
        <begin position="329"/>
        <end position="343"/>
    </location>
</feature>
<dbReference type="InterPro" id="IPR000571">
    <property type="entry name" value="Znf_CCCH"/>
</dbReference>
<dbReference type="GO" id="GO:0008270">
    <property type="term" value="F:zinc ion binding"/>
    <property type="evidence" value="ECO:0007669"/>
    <property type="project" value="UniProtKB-KW"/>
</dbReference>
<name>A0A0G4FYH4_9ALVE</name>
<feature type="zinc finger region" description="C3H1-type" evidence="4">
    <location>
        <begin position="85"/>
        <end position="113"/>
    </location>
</feature>
<dbReference type="PROSITE" id="PS50103">
    <property type="entry name" value="ZF_C3H1"/>
    <property type="match status" value="3"/>
</dbReference>
<feature type="domain" description="C3H1-type" evidence="6">
    <location>
        <begin position="85"/>
        <end position="113"/>
    </location>
</feature>
<feature type="region of interest" description="Disordered" evidence="5">
    <location>
        <begin position="325"/>
        <end position="566"/>
    </location>
</feature>
<feature type="domain" description="C3H1-type" evidence="6">
    <location>
        <begin position="14"/>
        <end position="41"/>
    </location>
</feature>
<dbReference type="Gene3D" id="4.10.1000.10">
    <property type="entry name" value="Zinc finger, CCCH-type"/>
    <property type="match status" value="2"/>
</dbReference>
<protein>
    <recommendedName>
        <fullName evidence="6">C3H1-type domain-containing protein</fullName>
    </recommendedName>
</protein>
<dbReference type="AlphaFoldDB" id="A0A0G4FYH4"/>
<feature type="compositionally biased region" description="Low complexity" evidence="5">
    <location>
        <begin position="754"/>
        <end position="784"/>
    </location>
</feature>
<feature type="region of interest" description="Disordered" evidence="5">
    <location>
        <begin position="585"/>
        <end position="693"/>
    </location>
</feature>
<dbReference type="EMBL" id="CDMZ01000738">
    <property type="protein sequence ID" value="CEM20481.1"/>
    <property type="molecule type" value="Genomic_DNA"/>
</dbReference>
<evidence type="ECO:0000256" key="1">
    <source>
        <dbReference type="ARBA" id="ARBA00022723"/>
    </source>
</evidence>
<evidence type="ECO:0000256" key="3">
    <source>
        <dbReference type="ARBA" id="ARBA00022833"/>
    </source>
</evidence>
<feature type="compositionally biased region" description="Gly residues" evidence="5">
    <location>
        <begin position="257"/>
        <end position="274"/>
    </location>
</feature>
<evidence type="ECO:0000259" key="6">
    <source>
        <dbReference type="PROSITE" id="PS50103"/>
    </source>
</evidence>
<feature type="compositionally biased region" description="Low complexity" evidence="5">
    <location>
        <begin position="431"/>
        <end position="444"/>
    </location>
</feature>
<organism evidence="7">
    <name type="scientific">Chromera velia CCMP2878</name>
    <dbReference type="NCBI Taxonomy" id="1169474"/>
    <lineage>
        <taxon>Eukaryota</taxon>
        <taxon>Sar</taxon>
        <taxon>Alveolata</taxon>
        <taxon>Colpodellida</taxon>
        <taxon>Chromeraceae</taxon>
        <taxon>Chromera</taxon>
    </lineage>
</organism>
<feature type="compositionally biased region" description="Low complexity" evidence="5">
    <location>
        <begin position="811"/>
        <end position="823"/>
    </location>
</feature>
<dbReference type="SMART" id="SM00356">
    <property type="entry name" value="ZnF_C3H1"/>
    <property type="match status" value="3"/>
</dbReference>
<feature type="region of interest" description="Disordered" evidence="5">
    <location>
        <begin position="733"/>
        <end position="896"/>
    </location>
</feature>
<feature type="region of interest" description="Disordered" evidence="5">
    <location>
        <begin position="200"/>
        <end position="282"/>
    </location>
</feature>
<feature type="compositionally biased region" description="Low complexity" evidence="5">
    <location>
        <begin position="551"/>
        <end position="563"/>
    </location>
</feature>
<dbReference type="InterPro" id="IPR036855">
    <property type="entry name" value="Znf_CCCH_sf"/>
</dbReference>
<feature type="compositionally biased region" description="Basic and acidic residues" evidence="5">
    <location>
        <begin position="236"/>
        <end position="245"/>
    </location>
</feature>
<gene>
    <name evidence="7" type="ORF">Cvel_19400</name>
</gene>
<feature type="compositionally biased region" description="Low complexity" evidence="5">
    <location>
        <begin position="373"/>
        <end position="390"/>
    </location>
</feature>
<feature type="compositionally biased region" description="Pro residues" evidence="5">
    <location>
        <begin position="480"/>
        <end position="493"/>
    </location>
</feature>
<proteinExistence type="predicted"/>
<evidence type="ECO:0000256" key="4">
    <source>
        <dbReference type="PROSITE-ProRule" id="PRU00723"/>
    </source>
</evidence>
<feature type="compositionally biased region" description="Basic and acidic residues" evidence="5">
    <location>
        <begin position="785"/>
        <end position="798"/>
    </location>
</feature>
<dbReference type="Pfam" id="PF00642">
    <property type="entry name" value="zf-CCCH"/>
    <property type="match status" value="1"/>
</dbReference>
<feature type="domain" description="C3H1-type" evidence="6">
    <location>
        <begin position="49"/>
        <end position="77"/>
    </location>
</feature>
<evidence type="ECO:0000313" key="7">
    <source>
        <dbReference type="EMBL" id="CEM20481.1"/>
    </source>
</evidence>
<sequence length="896" mass="95290">MENAPESNRSPPRRYRVKMCRFFERGLCPRGDDCNFAHDVKDLQAPPSLLKTRLCQEFKKGTCPHPAEMCTFAHGKSDLRESQRDQHVALCRPWMITGTCALGSECPDAHGSEMLRPRKYRWKDLERRAKKEGVELGTLIHECLARLEAGESPEKVRLAPLTFVALAQNLKTVPAAAAVTATAAAGRGTATAARSAGSALLPIQAPPSSSAHTPSVRAEGGEKEQESGVGPGKDLPPPRDPRDSAARAACMAEEEGGGPAGTGTGGVQEGGEGAGEPEHEGRDSFPVWLIHHESVESYLSSLNKDILLLVQGDFQAAERAKLEKEKQDQLALHQHPALQQTHPFPSQQQPTAEEQTVPSDSKLAAGGGETQNHSTSTSSHGGGTKSKTTPTPTPTPTDRAAIQNPQETPFFDHSIPPPAAGRHHEDDRAPLHPSDPSSPPRHSLTASHYHQNDGVIHPHYPPIDNRSIPHAHTKGGRFQHPPPPLSSPSPSFAPPGFETETALSHHPQHRRAHPAAPAPSFPFHPPPAPMASFASRPHPIPQDRLEGQTRHSAAAAAHASTSHFPHDQALVSPVQYTPVQSPPPVAFHATGGSTEHGFGVSSHRHHHQGGGQRVPSPPPPVVPLRCITEEPPPQQQQEKGERGRGNDHEKVDDSSLPPAFSPAPTRPAVPLESEIQLRSDRQWQNEPRDQRASVEVCAAVGSQQLPLLLPPAEQPVVVEMNYLRGGRLHVETGGKYRGEAGADEESRSGGVEGEGVPLLLNLRRTPTPSEGSGGQSVSVSVSESETARIVREGQEEVKGWTGGSSVTDRFGTSGNGTSSSSCSDPAREGERSSKGSGGSGSPQDSKFAVSCGDSAAASTPSGSGRAEEGANGFGAGGREEEQPERTRTGGESLRTK</sequence>
<keyword evidence="3 4" id="KW-0862">Zinc</keyword>
<reference evidence="7" key="1">
    <citation type="submission" date="2014-11" db="EMBL/GenBank/DDBJ databases">
        <authorList>
            <person name="Otto D Thomas"/>
            <person name="Naeem Raeece"/>
        </authorList>
    </citation>
    <scope>NUCLEOTIDE SEQUENCE</scope>
</reference>
<feature type="zinc finger region" description="C3H1-type" evidence="4">
    <location>
        <begin position="14"/>
        <end position="41"/>
    </location>
</feature>
<feature type="compositionally biased region" description="Basic and acidic residues" evidence="5">
    <location>
        <begin position="733"/>
        <end position="747"/>
    </location>
</feature>
<dbReference type="VEuPathDB" id="CryptoDB:Cvel_19400"/>
<feature type="compositionally biased region" description="Pro residues" evidence="5">
    <location>
        <begin position="516"/>
        <end position="529"/>
    </location>
</feature>